<evidence type="ECO:0000256" key="1">
    <source>
        <dbReference type="SAM" id="MobiDB-lite"/>
    </source>
</evidence>
<reference evidence="2" key="1">
    <citation type="submission" date="2024-03" db="EMBL/GenBank/DDBJ databases">
        <title>WGS assembly of Saponaria officinalis var. Norfolk2.</title>
        <authorList>
            <person name="Jenkins J."/>
            <person name="Shu S."/>
            <person name="Grimwood J."/>
            <person name="Barry K."/>
            <person name="Goodstein D."/>
            <person name="Schmutz J."/>
            <person name="Leebens-Mack J."/>
            <person name="Osbourn A."/>
        </authorList>
    </citation>
    <scope>NUCLEOTIDE SEQUENCE [LARGE SCALE GENOMIC DNA]</scope>
    <source>
        <strain evidence="2">JIC</strain>
    </source>
</reference>
<feature type="region of interest" description="Disordered" evidence="1">
    <location>
        <begin position="40"/>
        <end position="63"/>
    </location>
</feature>
<name>A0AAW1H4N7_SAPOF</name>
<dbReference type="PANTHER" id="PTHR34796:SF1">
    <property type="entry name" value="EXPRESSED PROTEIN"/>
    <property type="match status" value="1"/>
</dbReference>
<evidence type="ECO:0000313" key="2">
    <source>
        <dbReference type="EMBL" id="KAK9671323.1"/>
    </source>
</evidence>
<dbReference type="EMBL" id="JBDFQZ010000012">
    <property type="protein sequence ID" value="KAK9671323.1"/>
    <property type="molecule type" value="Genomic_DNA"/>
</dbReference>
<dbReference type="SUPFAM" id="SSF140663">
    <property type="entry name" value="TTHA0068-like"/>
    <property type="match status" value="1"/>
</dbReference>
<dbReference type="Gene3D" id="1.10.3450.10">
    <property type="entry name" value="TTHA0068-like"/>
    <property type="match status" value="1"/>
</dbReference>
<protein>
    <submittedName>
        <fullName evidence="2">Uncharacterized protein</fullName>
    </submittedName>
</protein>
<dbReference type="InterPro" id="IPR005500">
    <property type="entry name" value="DUF309"/>
</dbReference>
<gene>
    <name evidence="2" type="ORF">RND81_12G021800</name>
</gene>
<dbReference type="Pfam" id="PF03745">
    <property type="entry name" value="DUF309"/>
    <property type="match status" value="1"/>
</dbReference>
<dbReference type="AlphaFoldDB" id="A0AAW1H4N7"/>
<sequence length="262" mass="30172">MMSLHHQLSLYHNRLSTLSHHHNPPIHSTSLCFTKHNTHKVTSGDTHLSKGRRSSFFEEEEHPNNDVGYDSRLSMFEEAVKMFNQMEYYACHDLLESMWYESNDPLRTLLHALLQCSVAFHHQVAFSSFFFSFNCAMMEMGEGICKLRKLNFEGGPFHEFKKQISGVLNFIYQTQLELAACNEDFCVSVEQNERSYQLLEGFGAGQRLYLLEQSNEGNMEADVTYIVFDPRASYAATGLPKTRVILPTLEATRDHLMACESY</sequence>
<comment type="caution">
    <text evidence="2">The sequence shown here is derived from an EMBL/GenBank/DDBJ whole genome shotgun (WGS) entry which is preliminary data.</text>
</comment>
<dbReference type="InterPro" id="IPR023203">
    <property type="entry name" value="TTHA0068_sf"/>
</dbReference>
<keyword evidence="3" id="KW-1185">Reference proteome</keyword>
<proteinExistence type="predicted"/>
<dbReference type="Proteomes" id="UP001443914">
    <property type="component" value="Unassembled WGS sequence"/>
</dbReference>
<organism evidence="2 3">
    <name type="scientific">Saponaria officinalis</name>
    <name type="common">Common soapwort</name>
    <name type="synonym">Lychnis saponaria</name>
    <dbReference type="NCBI Taxonomy" id="3572"/>
    <lineage>
        <taxon>Eukaryota</taxon>
        <taxon>Viridiplantae</taxon>
        <taxon>Streptophyta</taxon>
        <taxon>Embryophyta</taxon>
        <taxon>Tracheophyta</taxon>
        <taxon>Spermatophyta</taxon>
        <taxon>Magnoliopsida</taxon>
        <taxon>eudicotyledons</taxon>
        <taxon>Gunneridae</taxon>
        <taxon>Pentapetalae</taxon>
        <taxon>Caryophyllales</taxon>
        <taxon>Caryophyllaceae</taxon>
        <taxon>Caryophylleae</taxon>
        <taxon>Saponaria</taxon>
    </lineage>
</organism>
<evidence type="ECO:0000313" key="3">
    <source>
        <dbReference type="Proteomes" id="UP001443914"/>
    </source>
</evidence>
<dbReference type="PANTHER" id="PTHR34796">
    <property type="entry name" value="EXPRESSED PROTEIN"/>
    <property type="match status" value="1"/>
</dbReference>
<accession>A0AAW1H4N7</accession>